<dbReference type="AlphaFoldDB" id="A0A1I2T3F9"/>
<evidence type="ECO:0008006" key="4">
    <source>
        <dbReference type="Google" id="ProtNLM"/>
    </source>
</evidence>
<feature type="transmembrane region" description="Helical" evidence="1">
    <location>
        <begin position="6"/>
        <end position="24"/>
    </location>
</feature>
<dbReference type="Proteomes" id="UP000199666">
    <property type="component" value="Unassembled WGS sequence"/>
</dbReference>
<accession>A0A1I2T3F9</accession>
<dbReference type="STRING" id="414048.SAMN04489864_101195"/>
<organism evidence="2 3">
    <name type="scientific">Pedobacter insulae</name>
    <dbReference type="NCBI Taxonomy" id="414048"/>
    <lineage>
        <taxon>Bacteria</taxon>
        <taxon>Pseudomonadati</taxon>
        <taxon>Bacteroidota</taxon>
        <taxon>Sphingobacteriia</taxon>
        <taxon>Sphingobacteriales</taxon>
        <taxon>Sphingobacteriaceae</taxon>
        <taxon>Pedobacter</taxon>
    </lineage>
</organism>
<evidence type="ECO:0000313" key="3">
    <source>
        <dbReference type="Proteomes" id="UP000199666"/>
    </source>
</evidence>
<keyword evidence="1" id="KW-1133">Transmembrane helix</keyword>
<evidence type="ECO:0000256" key="1">
    <source>
        <dbReference type="SAM" id="Phobius"/>
    </source>
</evidence>
<reference evidence="2 3" key="1">
    <citation type="submission" date="2016-10" db="EMBL/GenBank/DDBJ databases">
        <authorList>
            <person name="de Groot N.N."/>
        </authorList>
    </citation>
    <scope>NUCLEOTIDE SEQUENCE [LARGE SCALE GENOMIC DNA]</scope>
    <source>
        <strain evidence="2 3">DSM 18684</strain>
    </source>
</reference>
<dbReference type="Pfam" id="PF12669">
    <property type="entry name" value="FeoB_associated"/>
    <property type="match status" value="1"/>
</dbReference>
<dbReference type="RefSeq" id="WP_090991684.1">
    <property type="nucleotide sequence ID" value="NZ_FOPP01000001.1"/>
</dbReference>
<gene>
    <name evidence="2" type="ORF">SAMN04489864_101195</name>
</gene>
<keyword evidence="3" id="KW-1185">Reference proteome</keyword>
<name>A0A1I2T3F9_9SPHI</name>
<evidence type="ECO:0000313" key="2">
    <source>
        <dbReference type="EMBL" id="SFG59635.1"/>
    </source>
</evidence>
<sequence>MDIQFILVIIIFIAALYYVGSIIYRAVSPKKEGCGTGCAKCAANFENIPIAKNND</sequence>
<dbReference type="EMBL" id="FOPP01000001">
    <property type="protein sequence ID" value="SFG59635.1"/>
    <property type="molecule type" value="Genomic_DNA"/>
</dbReference>
<keyword evidence="1" id="KW-0812">Transmembrane</keyword>
<dbReference type="OrthoDB" id="771982at2"/>
<proteinExistence type="predicted"/>
<keyword evidence="1" id="KW-0472">Membrane</keyword>
<protein>
    <recommendedName>
        <fullName evidence="4">Virus attachment protein p12 family protein</fullName>
    </recommendedName>
</protein>